<keyword evidence="7" id="KW-0679">Respiratory chain</keyword>
<keyword evidence="12" id="KW-1015">Disulfide bond</keyword>
<gene>
    <name evidence="14" type="primary">100114721</name>
</gene>
<evidence type="ECO:0000256" key="4">
    <source>
        <dbReference type="ARBA" id="ARBA00008006"/>
    </source>
</evidence>
<dbReference type="OrthoDB" id="433501at2759"/>
<dbReference type="KEGG" id="nvi:100114721"/>
<reference evidence="14" key="1">
    <citation type="submission" date="2021-01" db="UniProtKB">
        <authorList>
            <consortium name="EnsemblMetazoa"/>
        </authorList>
    </citation>
    <scope>IDENTIFICATION</scope>
</reference>
<dbReference type="InterPro" id="IPR008698">
    <property type="entry name" value="NDUB7"/>
</dbReference>
<dbReference type="Proteomes" id="UP000002358">
    <property type="component" value="Chromosome 1"/>
</dbReference>
<evidence type="ECO:0000256" key="10">
    <source>
        <dbReference type="ARBA" id="ARBA00023128"/>
    </source>
</evidence>
<keyword evidence="10" id="KW-0496">Mitochondrion</keyword>
<evidence type="ECO:0000313" key="15">
    <source>
        <dbReference type="Proteomes" id="UP000002358"/>
    </source>
</evidence>
<keyword evidence="13" id="KW-0175">Coiled coil</keyword>
<keyword evidence="15" id="KW-1185">Reference proteome</keyword>
<comment type="subcellular location">
    <subcellularLocation>
        <location evidence="3">Mitochondrion inner membrane</location>
        <topology evidence="3">Peripheral membrane protein</topology>
    </subcellularLocation>
    <subcellularLocation>
        <location evidence="2">Mitochondrion intermembrane space</location>
    </subcellularLocation>
</comment>
<dbReference type="EnsemblMetazoa" id="NM_001172320">
    <property type="protein sequence ID" value="NP_001165791"/>
    <property type="gene ID" value="GeneID_100114721"/>
</dbReference>
<evidence type="ECO:0000256" key="13">
    <source>
        <dbReference type="SAM" id="Coils"/>
    </source>
</evidence>
<protein>
    <recommendedName>
        <fullName evidence="5">NADH dehydrogenase [ubiquinone] 1 beta subcomplex subunit 7</fullName>
    </recommendedName>
</protein>
<evidence type="ECO:0000256" key="3">
    <source>
        <dbReference type="ARBA" id="ARBA00004637"/>
    </source>
</evidence>
<evidence type="ECO:0000256" key="6">
    <source>
        <dbReference type="ARBA" id="ARBA00022448"/>
    </source>
</evidence>
<keyword evidence="11" id="KW-0472">Membrane</keyword>
<evidence type="ECO:0000256" key="8">
    <source>
        <dbReference type="ARBA" id="ARBA00022792"/>
    </source>
</evidence>
<comment type="similarity">
    <text evidence="4">Belongs to the complex I NDUFB7 subunit family.</text>
</comment>
<evidence type="ECO:0000256" key="12">
    <source>
        <dbReference type="ARBA" id="ARBA00023157"/>
    </source>
</evidence>
<evidence type="ECO:0000256" key="2">
    <source>
        <dbReference type="ARBA" id="ARBA00004569"/>
    </source>
</evidence>
<evidence type="ECO:0000256" key="1">
    <source>
        <dbReference type="ARBA" id="ARBA00003195"/>
    </source>
</evidence>
<name>A0A7M6W5R8_NASVI</name>
<dbReference type="GO" id="GO:0005758">
    <property type="term" value="C:mitochondrial intermembrane space"/>
    <property type="evidence" value="ECO:0007669"/>
    <property type="project" value="UniProtKB-SubCell"/>
</dbReference>
<dbReference type="PANTHER" id="PTHR20900">
    <property type="entry name" value="NADH:UBIQUINONE OXIDOREDUCTASE B18-LIKE SUBUNIT"/>
    <property type="match status" value="1"/>
</dbReference>
<proteinExistence type="inferred from homology"/>
<dbReference type="Pfam" id="PF05676">
    <property type="entry name" value="NDUF_B7"/>
    <property type="match status" value="1"/>
</dbReference>
<dbReference type="PANTHER" id="PTHR20900:SF0">
    <property type="entry name" value="NADH DEHYDROGENASE [UBIQUINONE] 1 BETA SUBCOMPLEX SUBUNIT 7"/>
    <property type="match status" value="1"/>
</dbReference>
<evidence type="ECO:0000256" key="9">
    <source>
        <dbReference type="ARBA" id="ARBA00022982"/>
    </source>
</evidence>
<keyword evidence="6" id="KW-0813">Transport</keyword>
<dbReference type="AlphaFoldDB" id="A0A7M6W5R8"/>
<evidence type="ECO:0000313" key="14">
    <source>
        <dbReference type="EnsemblMetazoa" id="NP_001165791"/>
    </source>
</evidence>
<evidence type="ECO:0000256" key="11">
    <source>
        <dbReference type="ARBA" id="ARBA00023136"/>
    </source>
</evidence>
<sequence length="127" mass="15173">MGNMFVRTWDNFWNPELNPVPYGPVTFDPFFGIGPRKERVMVAKEEELRAAKIPKDKWDFCAHTLLEVERCRADHFPFVYRCKEQAHAASMCNLEDYLLRMKEYERERRLLRRKHRIEQAQAQAQGA</sequence>
<comment type="function">
    <text evidence="1">Accessory subunit of the mitochondrial membrane respiratory chain NADH dehydrogenase (Complex I), that is believed not to be involved in catalysis. Complex I functions in the transfer of electrons from NADH to the respiratory chain. The immediate electron acceptor for the enzyme is believed to be ubiquinone.</text>
</comment>
<dbReference type="SMR" id="A0A7M6W5R8"/>
<keyword evidence="8" id="KW-0999">Mitochondrion inner membrane</keyword>
<evidence type="ECO:0000256" key="7">
    <source>
        <dbReference type="ARBA" id="ARBA00022660"/>
    </source>
</evidence>
<organism evidence="14 15">
    <name type="scientific">Nasonia vitripennis</name>
    <name type="common">Parasitic wasp</name>
    <dbReference type="NCBI Taxonomy" id="7425"/>
    <lineage>
        <taxon>Eukaryota</taxon>
        <taxon>Metazoa</taxon>
        <taxon>Ecdysozoa</taxon>
        <taxon>Arthropoda</taxon>
        <taxon>Hexapoda</taxon>
        <taxon>Insecta</taxon>
        <taxon>Pterygota</taxon>
        <taxon>Neoptera</taxon>
        <taxon>Endopterygota</taxon>
        <taxon>Hymenoptera</taxon>
        <taxon>Apocrita</taxon>
        <taxon>Proctotrupomorpha</taxon>
        <taxon>Chalcidoidea</taxon>
        <taxon>Pteromalidae</taxon>
        <taxon>Pteromalinae</taxon>
        <taxon>Nasonia</taxon>
    </lineage>
</organism>
<accession>A0A7M6W5R8</accession>
<feature type="coiled-coil region" evidence="13">
    <location>
        <begin position="94"/>
        <end position="121"/>
    </location>
</feature>
<keyword evidence="9" id="KW-0249">Electron transport</keyword>
<dbReference type="GO" id="GO:0005743">
    <property type="term" value="C:mitochondrial inner membrane"/>
    <property type="evidence" value="ECO:0007669"/>
    <property type="project" value="UniProtKB-SubCell"/>
</dbReference>
<evidence type="ECO:0000256" key="5">
    <source>
        <dbReference type="ARBA" id="ARBA00018677"/>
    </source>
</evidence>
<dbReference type="OMA" id="FVYQCAH"/>